<name>A0AA86Q5H9_9EUKA</name>
<dbReference type="AlphaFoldDB" id="A0AA86Q5H9"/>
<dbReference type="PANTHER" id="PTHR13412">
    <property type="entry name" value="T-CELL IMMUNOMODULATORY PROTEIN HOMOLOG"/>
    <property type="match status" value="1"/>
</dbReference>
<reference evidence="2" key="1">
    <citation type="submission" date="2023-06" db="EMBL/GenBank/DDBJ databases">
        <authorList>
            <person name="Kurt Z."/>
        </authorList>
    </citation>
    <scope>NUCLEOTIDE SEQUENCE</scope>
</reference>
<accession>A0AA86Q5H9</accession>
<keyword evidence="1" id="KW-0472">Membrane</keyword>
<dbReference type="PANTHER" id="PTHR13412:SF0">
    <property type="entry name" value="T-CELL IMMUNOMODULATORY PROTEIN"/>
    <property type="match status" value="1"/>
</dbReference>
<dbReference type="EMBL" id="CAXDID020000138">
    <property type="protein sequence ID" value="CAL6038116.1"/>
    <property type="molecule type" value="Genomic_DNA"/>
</dbReference>
<keyword evidence="1" id="KW-0812">Transmembrane</keyword>
<dbReference type="InterPro" id="IPR028994">
    <property type="entry name" value="Integrin_alpha_N"/>
</dbReference>
<dbReference type="SUPFAM" id="SSF69318">
    <property type="entry name" value="Integrin alpha N-terminal domain"/>
    <property type="match status" value="1"/>
</dbReference>
<evidence type="ECO:0000256" key="1">
    <source>
        <dbReference type="SAM" id="Phobius"/>
    </source>
</evidence>
<sequence>MLLIFQSLLSTDFDKSTMVIAGRIFAASDITGNKRIDLFSQISDQCFRFYQNSKSLKTNSIFQPIGSDVKLENPHADICLENVHEKLVQMHAFDFNKNGLSDLFVTSYDSQEKKYKNYIYFRVGDEKLAYSTLFPEKKINYYRAQEIQETPNIPFPLRISGNYAPDLIYIEDNKIQILENNIHTKELFAACLSDNNDVFEVCFKHKTVNGFDGFTLQNKFFQIDLDGDCLPEFQFIATKASISAEDAAIFKKEQDRNGFQKFDDAVEYTYLIQADKQMKFIKAQLLGQNVTGISFYDLRQSGAIDLVYTQCRGVNCASENSLNYMFNIQETRKKIEQCTKQPYSLEYHSLKLTSKPSGQKLEISDYKYIRQPNVFVPSADGSEVFIFEGTNVKKSTEIESYVSDYILTVDLNGIGMQTLVYVKEAETKLMMSTYGRKSIGFRVNVVMQPNICSDKCSTNKLSFKPFGSVTLGAVFKISAAKMSGVQLNAYSYLSQPDSFAVQLPIGQMTIDAKAQYIDYFNAGADSVKLFEGIVPNSFTISNPYADWKLQMILPDVVAYEVVVAITSIAVLAGFLTTVVIMICREAKEDKWEKERVEKGFM</sequence>
<gene>
    <name evidence="3" type="ORF">HINF_LOCUS37216</name>
    <name evidence="2" type="ORF">HINF_LOCUS39178</name>
</gene>
<evidence type="ECO:0000313" key="3">
    <source>
        <dbReference type="EMBL" id="CAL6038116.1"/>
    </source>
</evidence>
<reference evidence="3 4" key="2">
    <citation type="submission" date="2024-07" db="EMBL/GenBank/DDBJ databases">
        <authorList>
            <person name="Akdeniz Z."/>
        </authorList>
    </citation>
    <scope>NUCLEOTIDE SEQUENCE [LARGE SCALE GENOMIC DNA]</scope>
</reference>
<dbReference type="GO" id="GO:0005886">
    <property type="term" value="C:plasma membrane"/>
    <property type="evidence" value="ECO:0007669"/>
    <property type="project" value="TreeGrafter"/>
</dbReference>
<comment type="caution">
    <text evidence="2">The sequence shown here is derived from an EMBL/GenBank/DDBJ whole genome shotgun (WGS) entry which is preliminary data.</text>
</comment>
<keyword evidence="4" id="KW-1185">Reference proteome</keyword>
<evidence type="ECO:0000313" key="4">
    <source>
        <dbReference type="Proteomes" id="UP001642409"/>
    </source>
</evidence>
<proteinExistence type="predicted"/>
<evidence type="ECO:0000313" key="2">
    <source>
        <dbReference type="EMBL" id="CAI9951533.1"/>
    </source>
</evidence>
<keyword evidence="1" id="KW-1133">Transmembrane helix</keyword>
<protein>
    <submittedName>
        <fullName evidence="2">Uncharacterized protein</fullName>
    </submittedName>
</protein>
<dbReference type="Proteomes" id="UP001642409">
    <property type="component" value="Unassembled WGS sequence"/>
</dbReference>
<organism evidence="2">
    <name type="scientific">Hexamita inflata</name>
    <dbReference type="NCBI Taxonomy" id="28002"/>
    <lineage>
        <taxon>Eukaryota</taxon>
        <taxon>Metamonada</taxon>
        <taxon>Diplomonadida</taxon>
        <taxon>Hexamitidae</taxon>
        <taxon>Hexamitinae</taxon>
        <taxon>Hexamita</taxon>
    </lineage>
</organism>
<dbReference type="EMBL" id="CATOUU010000824">
    <property type="protein sequence ID" value="CAI9951533.1"/>
    <property type="molecule type" value="Genomic_DNA"/>
</dbReference>
<dbReference type="InterPro" id="IPR024881">
    <property type="entry name" value="Tip"/>
</dbReference>
<feature type="transmembrane region" description="Helical" evidence="1">
    <location>
        <begin position="561"/>
        <end position="583"/>
    </location>
</feature>